<evidence type="ECO:0000313" key="2">
    <source>
        <dbReference type="EMBL" id="CAF2980246.1"/>
    </source>
</evidence>
<dbReference type="EMBL" id="HG994585">
    <property type="protein sequence ID" value="CAF2980246.1"/>
    <property type="molecule type" value="Genomic_DNA"/>
</dbReference>
<proteinExistence type="predicted"/>
<evidence type="ECO:0000256" key="1">
    <source>
        <dbReference type="SAM" id="MobiDB-lite"/>
    </source>
</evidence>
<accession>A0A7R8HBE9</accession>
<dbReference type="Proteomes" id="UP000675881">
    <property type="component" value="Chromosome 6"/>
</dbReference>
<organism evidence="2 3">
    <name type="scientific">Lepeophtheirus salmonis</name>
    <name type="common">Salmon louse</name>
    <name type="synonym">Caligus salmonis</name>
    <dbReference type="NCBI Taxonomy" id="72036"/>
    <lineage>
        <taxon>Eukaryota</taxon>
        <taxon>Metazoa</taxon>
        <taxon>Ecdysozoa</taxon>
        <taxon>Arthropoda</taxon>
        <taxon>Crustacea</taxon>
        <taxon>Multicrustacea</taxon>
        <taxon>Hexanauplia</taxon>
        <taxon>Copepoda</taxon>
        <taxon>Siphonostomatoida</taxon>
        <taxon>Caligidae</taxon>
        <taxon>Lepeophtheirus</taxon>
    </lineage>
</organism>
<dbReference type="AlphaFoldDB" id="A0A7R8HBE9"/>
<feature type="compositionally biased region" description="Basic residues" evidence="1">
    <location>
        <begin position="99"/>
        <end position="108"/>
    </location>
</feature>
<gene>
    <name evidence="2" type="ORF">LSAA_11660</name>
</gene>
<evidence type="ECO:0000313" key="3">
    <source>
        <dbReference type="Proteomes" id="UP000675881"/>
    </source>
</evidence>
<feature type="region of interest" description="Disordered" evidence="1">
    <location>
        <begin position="70"/>
        <end position="108"/>
    </location>
</feature>
<feature type="compositionally biased region" description="Basic residues" evidence="1">
    <location>
        <begin position="74"/>
        <end position="85"/>
    </location>
</feature>
<sequence length="232" mass="27211">MYEYYYSLPRSSSSCCCCKPGGLVGCYGTNPNIYYHHPSFPHQNPYHQRTTRPMERPSFAKRFHSEAWTDPRSLKRKKSVHRSRSSRTPVEANKITRSSSHHHNGKLRKVKSFHYSSNLKYSFEMPQHIVENLSHAPKHNENLNITTPISPPPLIPNKLDKKLLFRSKSQSRLLSSAERIKILNFRKFLRASNIDKCDLKTRVLKLRERHRKKQFNSEVDENGVPGSLWNRR</sequence>
<keyword evidence="3" id="KW-1185">Reference proteome</keyword>
<dbReference type="OrthoDB" id="167398at2759"/>
<name>A0A7R8HBE9_LEPSM</name>
<protein>
    <submittedName>
        <fullName evidence="2">(salmon louse) hypothetical protein</fullName>
    </submittedName>
</protein>
<reference evidence="2" key="1">
    <citation type="submission" date="2021-02" db="EMBL/GenBank/DDBJ databases">
        <authorList>
            <person name="Bekaert M."/>
        </authorList>
    </citation>
    <scope>NUCLEOTIDE SEQUENCE</scope>
    <source>
        <strain evidence="2">IoA-00</strain>
    </source>
</reference>